<name>A0ABY4GDP2_9BACT</name>
<feature type="transmembrane region" description="Helical" evidence="1">
    <location>
        <begin position="240"/>
        <end position="259"/>
    </location>
</feature>
<accession>A0ABY4GDP2</accession>
<keyword evidence="1" id="KW-0812">Transmembrane</keyword>
<feature type="transmembrane region" description="Helical" evidence="1">
    <location>
        <begin position="185"/>
        <end position="209"/>
    </location>
</feature>
<evidence type="ECO:0000256" key="1">
    <source>
        <dbReference type="SAM" id="Phobius"/>
    </source>
</evidence>
<gene>
    <name evidence="2" type="ORF">MUN86_26415</name>
</gene>
<feature type="transmembrane region" description="Helical" evidence="1">
    <location>
        <begin position="101"/>
        <end position="128"/>
    </location>
</feature>
<evidence type="ECO:0000313" key="3">
    <source>
        <dbReference type="Proteomes" id="UP000830401"/>
    </source>
</evidence>
<organism evidence="2 3">
    <name type="scientific">Hymenobacter volaticus</name>
    <dbReference type="NCBI Taxonomy" id="2932254"/>
    <lineage>
        <taxon>Bacteria</taxon>
        <taxon>Pseudomonadati</taxon>
        <taxon>Bacteroidota</taxon>
        <taxon>Cytophagia</taxon>
        <taxon>Cytophagales</taxon>
        <taxon>Hymenobacteraceae</taxon>
        <taxon>Hymenobacter</taxon>
    </lineage>
</organism>
<dbReference type="EMBL" id="CP095064">
    <property type="protein sequence ID" value="UOQ69040.1"/>
    <property type="molecule type" value="Genomic_DNA"/>
</dbReference>
<keyword evidence="1" id="KW-1133">Transmembrane helix</keyword>
<reference evidence="2" key="1">
    <citation type="submission" date="2022-04" db="EMBL/GenBank/DDBJ databases">
        <title>Hymenobacter sp. isolated from the air.</title>
        <authorList>
            <person name="Won M."/>
            <person name="Lee C.-M."/>
            <person name="Woen H.-Y."/>
            <person name="Kwon S.-W."/>
        </authorList>
    </citation>
    <scope>NUCLEOTIDE SEQUENCE</scope>
    <source>
        <strain evidence="2">5420S-77</strain>
        <plasmid evidence="2">unnamed3</plasmid>
    </source>
</reference>
<keyword evidence="1" id="KW-0472">Membrane</keyword>
<dbReference type="Proteomes" id="UP000830401">
    <property type="component" value="Plasmid unnamed3"/>
</dbReference>
<feature type="transmembrane region" description="Helical" evidence="1">
    <location>
        <begin position="12"/>
        <end position="31"/>
    </location>
</feature>
<geneLocation type="plasmid" evidence="2 3">
    <name>unnamed3</name>
</geneLocation>
<feature type="transmembrane region" description="Helical" evidence="1">
    <location>
        <begin position="140"/>
        <end position="165"/>
    </location>
</feature>
<dbReference type="RefSeq" id="WP_245126792.1">
    <property type="nucleotide sequence ID" value="NZ_CP095064.1"/>
</dbReference>
<keyword evidence="2" id="KW-0614">Plasmid</keyword>
<keyword evidence="3" id="KW-1185">Reference proteome</keyword>
<proteinExistence type="predicted"/>
<feature type="transmembrane region" description="Helical" evidence="1">
    <location>
        <begin position="279"/>
        <end position="302"/>
    </location>
</feature>
<sequence>MDTASGLGHRYLFLLIVLCTTIGFLVSFLVLNTNYIQYTKIENKAVTKLADSSYITFNITQKIKLSESDSSHTFATIAQQNEKAIRVNTNKNLLFNCNPSFLVWTLLIICTVTIASGAFPIYIINIINIKKIYDIPVINFYLFIIFSVTCIFIITMLPSFLHGYYTPANIIKDFNILLTHGEIVQIFSILISMLSLPLIITMFLVGYVVSNKLFVNIIDTADAIKIVSNFNDLKSMVDTALHVLASIVVLAGFCSASLAKSIKAVMSFSNGFDIAPREASYAYGLFYALLLAICYVPVYYIINIKSIHLQKQITNFKFISSSEQNLIFQKLEGDLVSRVSVLENFKTALTILSPLLTSLIPEDILR</sequence>
<evidence type="ECO:0008006" key="4">
    <source>
        <dbReference type="Google" id="ProtNLM"/>
    </source>
</evidence>
<evidence type="ECO:0000313" key="2">
    <source>
        <dbReference type="EMBL" id="UOQ69040.1"/>
    </source>
</evidence>
<protein>
    <recommendedName>
        <fullName evidence="4">FtsX-like permease family protein</fullName>
    </recommendedName>
</protein>